<name>A0ABV5CMN6_9ACTN</name>
<keyword evidence="2 4" id="KW-0560">Oxidoreductase</keyword>
<dbReference type="Gene3D" id="3.40.605.10">
    <property type="entry name" value="Aldehyde Dehydrogenase, Chain A, domain 1"/>
    <property type="match status" value="1"/>
</dbReference>
<accession>A0ABV5CMN6</accession>
<evidence type="ECO:0000313" key="7">
    <source>
        <dbReference type="Proteomes" id="UP001582793"/>
    </source>
</evidence>
<dbReference type="InterPro" id="IPR016163">
    <property type="entry name" value="Ald_DH_C"/>
</dbReference>
<evidence type="ECO:0000256" key="4">
    <source>
        <dbReference type="RuleBase" id="RU003345"/>
    </source>
</evidence>
<feature type="domain" description="Aldehyde dehydrogenase" evidence="5">
    <location>
        <begin position="30"/>
        <end position="494"/>
    </location>
</feature>
<dbReference type="InterPro" id="IPR015590">
    <property type="entry name" value="Aldehyde_DH_dom"/>
</dbReference>
<dbReference type="PROSITE" id="PS00687">
    <property type="entry name" value="ALDEHYDE_DEHYDR_GLU"/>
    <property type="match status" value="1"/>
</dbReference>
<dbReference type="EMBL" id="JBCGDC010000019">
    <property type="protein sequence ID" value="MFB6393265.1"/>
    <property type="molecule type" value="Genomic_DNA"/>
</dbReference>
<feature type="active site" evidence="3">
    <location>
        <position position="273"/>
    </location>
</feature>
<gene>
    <name evidence="6" type="ORF">AAFH96_09110</name>
</gene>
<dbReference type="PANTHER" id="PTHR42804">
    <property type="entry name" value="ALDEHYDE DEHYDROGENASE"/>
    <property type="match status" value="1"/>
</dbReference>
<reference evidence="6 7" key="1">
    <citation type="submission" date="2024-04" db="EMBL/GenBank/DDBJ databases">
        <title>Polymorphospora sp. isolated from Baiyangdian Lake in Xiong'an New Area.</title>
        <authorList>
            <person name="Zhang X."/>
            <person name="Liu J."/>
        </authorList>
    </citation>
    <scope>NUCLEOTIDE SEQUENCE [LARGE SCALE GENOMIC DNA]</scope>
    <source>
        <strain evidence="6 7">2-325</strain>
    </source>
</reference>
<protein>
    <submittedName>
        <fullName evidence="6">Aldehyde dehydrogenase family protein</fullName>
    </submittedName>
</protein>
<evidence type="ECO:0000313" key="6">
    <source>
        <dbReference type="EMBL" id="MFB6393265.1"/>
    </source>
</evidence>
<organism evidence="6 7">
    <name type="scientific">Polymorphospora lycopeni</name>
    <dbReference type="NCBI Taxonomy" id="3140240"/>
    <lineage>
        <taxon>Bacteria</taxon>
        <taxon>Bacillati</taxon>
        <taxon>Actinomycetota</taxon>
        <taxon>Actinomycetes</taxon>
        <taxon>Micromonosporales</taxon>
        <taxon>Micromonosporaceae</taxon>
        <taxon>Polymorphospora</taxon>
    </lineage>
</organism>
<keyword evidence="7" id="KW-1185">Reference proteome</keyword>
<sequence length="499" mass="52144">MLPSDSAPTGPLGPAAARLVAGDLLVANTWAAGRGEAQETVNPADEQPLWRINSATPAQVDAAVAAARAAFDGGEWSRCGPTGRRDLLLALADQMERHRAELEEIVVADVGTPVSLARTLQVAIPIANLRWFADAAVRGPRGGYDEPLRPHFGNVASTSMLLREPVGVVAALVAYNYPLYLTVWKIGAALAAGCPVVLMPSPRAPLAVAALAELAVRAGFPPGAVNLVQGPPSVGEQLARHPDVDMVSFTGSETAGAAVMRAAADTTKKVVLELGGKSPDIVLPGVDPDQILPAAVLRFTRNAGQGCGATTRLLVPRQRYDEFAAAAIAALESLRVGDPTDPATDVGPLISAGHRAGVLARIGRATAAGGRVLCGGQAPPGPGYYLRPTLVGGLSNSDELAQEELFAPVGVILPYEDVTDAVRLANESRFGLNANIWGPTTEAFPIARRLRVGNVTLNGGGDVRPESPWGGYKRSGVGREMGEDGLAEYFHVKHLQWRM</sequence>
<evidence type="ECO:0000256" key="2">
    <source>
        <dbReference type="ARBA" id="ARBA00023002"/>
    </source>
</evidence>
<dbReference type="InterPro" id="IPR016161">
    <property type="entry name" value="Ald_DH/histidinol_DH"/>
</dbReference>
<dbReference type="SUPFAM" id="SSF53720">
    <property type="entry name" value="ALDH-like"/>
    <property type="match status" value="1"/>
</dbReference>
<dbReference type="PANTHER" id="PTHR42804:SF1">
    <property type="entry name" value="ALDEHYDE DEHYDROGENASE-RELATED"/>
    <property type="match status" value="1"/>
</dbReference>
<evidence type="ECO:0000259" key="5">
    <source>
        <dbReference type="Pfam" id="PF00171"/>
    </source>
</evidence>
<dbReference type="Pfam" id="PF00171">
    <property type="entry name" value="Aldedh"/>
    <property type="match status" value="1"/>
</dbReference>
<dbReference type="InterPro" id="IPR016162">
    <property type="entry name" value="Ald_DH_N"/>
</dbReference>
<evidence type="ECO:0000256" key="1">
    <source>
        <dbReference type="ARBA" id="ARBA00009986"/>
    </source>
</evidence>
<proteinExistence type="inferred from homology"/>
<dbReference type="Proteomes" id="UP001582793">
    <property type="component" value="Unassembled WGS sequence"/>
</dbReference>
<evidence type="ECO:0000256" key="3">
    <source>
        <dbReference type="PROSITE-ProRule" id="PRU10007"/>
    </source>
</evidence>
<comment type="similarity">
    <text evidence="1 4">Belongs to the aldehyde dehydrogenase family.</text>
</comment>
<dbReference type="Gene3D" id="3.40.309.10">
    <property type="entry name" value="Aldehyde Dehydrogenase, Chain A, domain 2"/>
    <property type="match status" value="1"/>
</dbReference>
<comment type="caution">
    <text evidence="6">The sequence shown here is derived from an EMBL/GenBank/DDBJ whole genome shotgun (WGS) entry which is preliminary data.</text>
</comment>
<dbReference type="InterPro" id="IPR029510">
    <property type="entry name" value="Ald_DH_CS_GLU"/>
</dbReference>
<dbReference type="RefSeq" id="WP_375733823.1">
    <property type="nucleotide sequence ID" value="NZ_JBCGDC010000019.1"/>
</dbReference>